<organism evidence="7 8">
    <name type="scientific">Actinomarinicola tropica</name>
    <dbReference type="NCBI Taxonomy" id="2789776"/>
    <lineage>
        <taxon>Bacteria</taxon>
        <taxon>Bacillati</taxon>
        <taxon>Actinomycetota</taxon>
        <taxon>Acidimicrobiia</taxon>
        <taxon>Acidimicrobiales</taxon>
        <taxon>Iamiaceae</taxon>
        <taxon>Actinomarinicola</taxon>
    </lineage>
</organism>
<dbReference type="EMBL" id="CP045851">
    <property type="protein sequence ID" value="QGG94152.1"/>
    <property type="molecule type" value="Genomic_DNA"/>
</dbReference>
<keyword evidence="8" id="KW-1185">Reference proteome</keyword>
<feature type="transmembrane region" description="Helical" evidence="6">
    <location>
        <begin position="321"/>
        <end position="342"/>
    </location>
</feature>
<dbReference type="KEGG" id="atq:GH723_03005"/>
<feature type="transmembrane region" description="Helical" evidence="6">
    <location>
        <begin position="60"/>
        <end position="87"/>
    </location>
</feature>
<protein>
    <submittedName>
        <fullName evidence="7">UPF0104 family protein</fullName>
    </submittedName>
</protein>
<dbReference type="Pfam" id="PF03706">
    <property type="entry name" value="LPG_synthase_TM"/>
    <property type="match status" value="1"/>
</dbReference>
<dbReference type="Proteomes" id="UP000334019">
    <property type="component" value="Chromosome"/>
</dbReference>
<evidence type="ECO:0000256" key="3">
    <source>
        <dbReference type="ARBA" id="ARBA00022692"/>
    </source>
</evidence>
<feature type="transmembrane region" description="Helical" evidence="6">
    <location>
        <begin position="131"/>
        <end position="154"/>
    </location>
</feature>
<keyword evidence="2" id="KW-1003">Cell membrane</keyword>
<evidence type="ECO:0000313" key="8">
    <source>
        <dbReference type="Proteomes" id="UP000334019"/>
    </source>
</evidence>
<gene>
    <name evidence="7" type="ORF">GH723_03005</name>
</gene>
<dbReference type="PANTHER" id="PTHR39087:SF2">
    <property type="entry name" value="UPF0104 MEMBRANE PROTEIN MJ1595"/>
    <property type="match status" value="1"/>
</dbReference>
<dbReference type="RefSeq" id="WP_153758258.1">
    <property type="nucleotide sequence ID" value="NZ_CP045851.1"/>
</dbReference>
<evidence type="ECO:0000313" key="7">
    <source>
        <dbReference type="EMBL" id="QGG94152.1"/>
    </source>
</evidence>
<feature type="transmembrane region" description="Helical" evidence="6">
    <location>
        <begin position="21"/>
        <end position="40"/>
    </location>
</feature>
<evidence type="ECO:0000256" key="5">
    <source>
        <dbReference type="ARBA" id="ARBA00023136"/>
    </source>
</evidence>
<comment type="subcellular location">
    <subcellularLocation>
        <location evidence="1">Cell membrane</location>
        <topology evidence="1">Multi-pass membrane protein</topology>
    </subcellularLocation>
</comment>
<dbReference type="GO" id="GO:0005886">
    <property type="term" value="C:plasma membrane"/>
    <property type="evidence" value="ECO:0007669"/>
    <property type="project" value="UniProtKB-SubCell"/>
</dbReference>
<name>A0A5Q2RH34_9ACTN</name>
<keyword evidence="4 6" id="KW-1133">Transmembrane helix</keyword>
<accession>A0A5Q2RH34</accession>
<proteinExistence type="predicted"/>
<dbReference type="InterPro" id="IPR022791">
    <property type="entry name" value="L-PG_synthase/AglD"/>
</dbReference>
<dbReference type="AlphaFoldDB" id="A0A5Q2RH34"/>
<reference evidence="7 8" key="1">
    <citation type="submission" date="2019-11" db="EMBL/GenBank/DDBJ databases">
        <authorList>
            <person name="He Y."/>
        </authorList>
    </citation>
    <scope>NUCLEOTIDE SEQUENCE [LARGE SCALE GENOMIC DNA]</scope>
    <source>
        <strain evidence="7 8">SCSIO 58843</strain>
    </source>
</reference>
<sequence length="381" mass="38838">MDVVTGEVDTIPRRAPLSTRALRAAVAVAVAVAVFGFALPRFASAADVWHALGHVGWRGAALLAVAAGWNLVTYWLVWMAAVPGLGLRRAALVSQAPTAVANTVPAGSYVAVALTYSMLRSWGQRRSAATLAMVVTGIWNNFAKLALPTVALAALTIGDDVDFPRVVGAAVGLGGLVAAVGVFAAAMRTDAAASRVALIAATAATPALRLVRRPAPSGWDVALRRFRTHAGALLAARWHLLTAATAVGQLSLFLVLLTSLRTAGVSAEEIGSAEALAVFAFARLATAVPFSPGGLGVVELALTTGLVAAGGGRAAVVAAVLVYRALTYLLQIPLGGLAYVLWRRTMRRAGARPTDWEGAAVSAARGIGNSTGAAPSATGSS</sequence>
<feature type="transmembrane region" description="Helical" evidence="6">
    <location>
        <begin position="99"/>
        <end position="119"/>
    </location>
</feature>
<keyword evidence="3 6" id="KW-0812">Transmembrane</keyword>
<evidence type="ECO:0000256" key="6">
    <source>
        <dbReference type="SAM" id="Phobius"/>
    </source>
</evidence>
<dbReference type="PANTHER" id="PTHR39087">
    <property type="entry name" value="UPF0104 MEMBRANE PROTEIN MJ1595"/>
    <property type="match status" value="1"/>
</dbReference>
<evidence type="ECO:0000256" key="4">
    <source>
        <dbReference type="ARBA" id="ARBA00022989"/>
    </source>
</evidence>
<feature type="transmembrane region" description="Helical" evidence="6">
    <location>
        <begin position="232"/>
        <end position="257"/>
    </location>
</feature>
<keyword evidence="5 6" id="KW-0472">Membrane</keyword>
<feature type="transmembrane region" description="Helical" evidence="6">
    <location>
        <begin position="166"/>
        <end position="186"/>
    </location>
</feature>
<evidence type="ECO:0000256" key="2">
    <source>
        <dbReference type="ARBA" id="ARBA00022475"/>
    </source>
</evidence>
<evidence type="ECO:0000256" key="1">
    <source>
        <dbReference type="ARBA" id="ARBA00004651"/>
    </source>
</evidence>